<dbReference type="Pfam" id="PF01370">
    <property type="entry name" value="Epimerase"/>
    <property type="match status" value="1"/>
</dbReference>
<dbReference type="RefSeq" id="WP_261292429.1">
    <property type="nucleotide sequence ID" value="NZ_JANQBK010000001.1"/>
</dbReference>
<dbReference type="EMBL" id="JBHRXP010000007">
    <property type="protein sequence ID" value="MFC3581735.1"/>
    <property type="molecule type" value="Genomic_DNA"/>
</dbReference>
<evidence type="ECO:0000259" key="1">
    <source>
        <dbReference type="Pfam" id="PF01370"/>
    </source>
</evidence>
<dbReference type="PANTHER" id="PTHR48079">
    <property type="entry name" value="PROTEIN YEEZ"/>
    <property type="match status" value="1"/>
</dbReference>
<dbReference type="SUPFAM" id="SSF51735">
    <property type="entry name" value="NAD(P)-binding Rossmann-fold domains"/>
    <property type="match status" value="1"/>
</dbReference>
<accession>A0ABV7SYA5</accession>
<organism evidence="2 3">
    <name type="scientific">Sphingomonas hylomeconis</name>
    <dbReference type="NCBI Taxonomy" id="1395958"/>
    <lineage>
        <taxon>Bacteria</taxon>
        <taxon>Pseudomonadati</taxon>
        <taxon>Pseudomonadota</taxon>
        <taxon>Alphaproteobacteria</taxon>
        <taxon>Sphingomonadales</taxon>
        <taxon>Sphingomonadaceae</taxon>
        <taxon>Sphingomonas</taxon>
    </lineage>
</organism>
<dbReference type="InterPro" id="IPR001509">
    <property type="entry name" value="Epimerase_deHydtase"/>
</dbReference>
<keyword evidence="3" id="KW-1185">Reference proteome</keyword>
<reference evidence="3" key="1">
    <citation type="journal article" date="2019" name="Int. J. Syst. Evol. Microbiol.">
        <title>The Global Catalogue of Microorganisms (GCM) 10K type strain sequencing project: providing services to taxonomists for standard genome sequencing and annotation.</title>
        <authorList>
            <consortium name="The Broad Institute Genomics Platform"/>
            <consortium name="The Broad Institute Genome Sequencing Center for Infectious Disease"/>
            <person name="Wu L."/>
            <person name="Ma J."/>
        </authorList>
    </citation>
    <scope>NUCLEOTIDE SEQUENCE [LARGE SCALE GENOMIC DNA]</scope>
    <source>
        <strain evidence="3">KCTC 42739</strain>
    </source>
</reference>
<dbReference type="InterPro" id="IPR051783">
    <property type="entry name" value="NAD(P)-dependent_oxidoreduct"/>
</dbReference>
<dbReference type="Proteomes" id="UP001595713">
    <property type="component" value="Unassembled WGS sequence"/>
</dbReference>
<proteinExistence type="predicted"/>
<dbReference type="Gene3D" id="3.40.50.720">
    <property type="entry name" value="NAD(P)-binding Rossmann-like Domain"/>
    <property type="match status" value="1"/>
</dbReference>
<name>A0ABV7SYA5_9SPHN</name>
<dbReference type="PANTHER" id="PTHR48079:SF6">
    <property type="entry name" value="NAD(P)-BINDING DOMAIN-CONTAINING PROTEIN-RELATED"/>
    <property type="match status" value="1"/>
</dbReference>
<gene>
    <name evidence="2" type="ORF">ACFONA_16315</name>
</gene>
<evidence type="ECO:0000313" key="3">
    <source>
        <dbReference type="Proteomes" id="UP001595713"/>
    </source>
</evidence>
<feature type="domain" description="NAD-dependent epimerase/dehydratase" evidence="1">
    <location>
        <begin position="4"/>
        <end position="193"/>
    </location>
</feature>
<comment type="caution">
    <text evidence="2">The sequence shown here is derived from an EMBL/GenBank/DDBJ whole genome shotgun (WGS) entry which is preliminary data.</text>
</comment>
<evidence type="ECO:0000313" key="2">
    <source>
        <dbReference type="EMBL" id="MFC3581735.1"/>
    </source>
</evidence>
<sequence length="300" mass="32107">MTTIAVTGGTGFVGKRLIDLALERGYMVRALARSPQEPRDGVTWIIGALDSTDALPRLLAGADATIHVAGVVNAPTRDGFAAGNIAGTRALVEAALTHGPQRFIHVSSLSAREPDLSHYGWSKRGGEDVVAASALDWTVVRPPAVYGPGDLEMRDVFRLARLGLALMPPPGRLSLIHVDDLARLLLILVERDPGRVILEPDDGRSWTHEAFARAVGTAVGQRVLTLPLPKGLLSLTASADKLLRGDKAKLTQDRVNYLAHPDWAAEPSRRPSGDLWRAEIATPAGLAATAAWYRANGLLR</sequence>
<protein>
    <submittedName>
        <fullName evidence="2">NAD-dependent epimerase/dehydratase family protein</fullName>
    </submittedName>
</protein>
<dbReference type="InterPro" id="IPR036291">
    <property type="entry name" value="NAD(P)-bd_dom_sf"/>
</dbReference>